<evidence type="ECO:0000313" key="3">
    <source>
        <dbReference type="Proteomes" id="UP000472335"/>
    </source>
</evidence>
<accession>A0A6G4V0E5</accession>
<gene>
    <name evidence="2" type="ORF">G5C60_07570</name>
</gene>
<protein>
    <submittedName>
        <fullName evidence="2">Uncharacterized protein</fullName>
    </submittedName>
</protein>
<organism evidence="2 3">
    <name type="scientific">Streptomyces scabichelini</name>
    <dbReference type="NCBI Taxonomy" id="2711217"/>
    <lineage>
        <taxon>Bacteria</taxon>
        <taxon>Bacillati</taxon>
        <taxon>Actinomycetota</taxon>
        <taxon>Actinomycetes</taxon>
        <taxon>Kitasatosporales</taxon>
        <taxon>Streptomycetaceae</taxon>
        <taxon>Streptomyces</taxon>
    </lineage>
</organism>
<dbReference type="AlphaFoldDB" id="A0A6G4V0E5"/>
<dbReference type="EMBL" id="JAAKZY010000016">
    <property type="protein sequence ID" value="NGO07518.1"/>
    <property type="molecule type" value="Genomic_DNA"/>
</dbReference>
<evidence type="ECO:0000256" key="1">
    <source>
        <dbReference type="SAM" id="MobiDB-lite"/>
    </source>
</evidence>
<proteinExistence type="predicted"/>
<dbReference type="RefSeq" id="WP_165256029.1">
    <property type="nucleotide sequence ID" value="NZ_JAAKZY010000016.1"/>
</dbReference>
<sequence>MRHIIRASALAAVGCLTRTACSGSGDKSNPQPRPRAALKFGQTADTAGVGG</sequence>
<reference evidence="2 3" key="1">
    <citation type="submission" date="2020-02" db="EMBL/GenBank/DDBJ databases">
        <title>Whole-genome analyses of novel actinobacteria.</title>
        <authorList>
            <person name="Sahin N."/>
            <person name="Gencbay T."/>
        </authorList>
    </citation>
    <scope>NUCLEOTIDE SEQUENCE [LARGE SCALE GENOMIC DNA]</scope>
    <source>
        <strain evidence="2 3">HC44</strain>
    </source>
</reference>
<dbReference type="Proteomes" id="UP000472335">
    <property type="component" value="Unassembled WGS sequence"/>
</dbReference>
<evidence type="ECO:0000313" key="2">
    <source>
        <dbReference type="EMBL" id="NGO07518.1"/>
    </source>
</evidence>
<feature type="region of interest" description="Disordered" evidence="1">
    <location>
        <begin position="20"/>
        <end position="51"/>
    </location>
</feature>
<keyword evidence="3" id="KW-1185">Reference proteome</keyword>
<name>A0A6G4V0E5_9ACTN</name>
<comment type="caution">
    <text evidence="2">The sequence shown here is derived from an EMBL/GenBank/DDBJ whole genome shotgun (WGS) entry which is preliminary data.</text>
</comment>
<feature type="compositionally biased region" description="Polar residues" evidence="1">
    <location>
        <begin position="20"/>
        <end position="30"/>
    </location>
</feature>